<feature type="region of interest" description="Disordered" evidence="1">
    <location>
        <begin position="167"/>
        <end position="188"/>
    </location>
</feature>
<sequence length="188" mass="19993">MSGAGRGRGRLIAALAGAGLLALVAVIAVVVTIAVRNAPRQDPEITAYAYGTAVTVPPYQYCDLRLIGEDRLDLADCRQNRVVDLETPPGYPLQLSLPSEIADAPWQGLLVYALPGDEEILTQEIYHSDYAPGTLALTIDSQPAPGLRLIGVEIQLPVPAIDEAGRETTVPHASWSIRTGTLGGDEQQ</sequence>
<keyword evidence="2" id="KW-1133">Transmembrane helix</keyword>
<evidence type="ECO:0000256" key="2">
    <source>
        <dbReference type="SAM" id="Phobius"/>
    </source>
</evidence>
<dbReference type="EMBL" id="JADLQN010000002">
    <property type="protein sequence ID" value="MBF6355998.1"/>
    <property type="molecule type" value="Genomic_DNA"/>
</dbReference>
<proteinExistence type="predicted"/>
<gene>
    <name evidence="3" type="ORF">IU449_15835</name>
</gene>
<reference evidence="3 4" key="1">
    <citation type="submission" date="2020-10" db="EMBL/GenBank/DDBJ databases">
        <title>Identification of Nocardia species via Next-generation sequencing and recognition of intraspecies genetic diversity.</title>
        <authorList>
            <person name="Li P."/>
            <person name="Li P."/>
            <person name="Lu B."/>
        </authorList>
    </citation>
    <scope>NUCLEOTIDE SEQUENCE [LARGE SCALE GENOMIC DNA]</scope>
    <source>
        <strain evidence="3 4">BJ06-0143</strain>
    </source>
</reference>
<dbReference type="Pfam" id="PF10969">
    <property type="entry name" value="DUF2771"/>
    <property type="match status" value="1"/>
</dbReference>
<accession>A0ABS0DDP6</accession>
<organism evidence="3 4">
    <name type="scientific">Nocardia higoensis</name>
    <dbReference type="NCBI Taxonomy" id="228599"/>
    <lineage>
        <taxon>Bacteria</taxon>
        <taxon>Bacillati</taxon>
        <taxon>Actinomycetota</taxon>
        <taxon>Actinomycetes</taxon>
        <taxon>Mycobacteriales</taxon>
        <taxon>Nocardiaceae</taxon>
        <taxon>Nocardia</taxon>
    </lineage>
</organism>
<comment type="caution">
    <text evidence="3">The sequence shown here is derived from an EMBL/GenBank/DDBJ whole genome shotgun (WGS) entry which is preliminary data.</text>
</comment>
<feature type="transmembrane region" description="Helical" evidence="2">
    <location>
        <begin position="12"/>
        <end position="35"/>
    </location>
</feature>
<evidence type="ECO:0000313" key="4">
    <source>
        <dbReference type="Proteomes" id="UP000707731"/>
    </source>
</evidence>
<name>A0ABS0DDP6_9NOCA</name>
<keyword evidence="2" id="KW-0472">Membrane</keyword>
<keyword evidence="2" id="KW-0812">Transmembrane</keyword>
<dbReference type="InterPro" id="IPR024495">
    <property type="entry name" value="DUF2771"/>
</dbReference>
<protein>
    <submittedName>
        <fullName evidence="3">DUF2771 domain-containing protein</fullName>
    </submittedName>
</protein>
<dbReference type="RefSeq" id="WP_195002858.1">
    <property type="nucleotide sequence ID" value="NZ_JADLQN010000002.1"/>
</dbReference>
<dbReference type="Proteomes" id="UP000707731">
    <property type="component" value="Unassembled WGS sequence"/>
</dbReference>
<evidence type="ECO:0000256" key="1">
    <source>
        <dbReference type="SAM" id="MobiDB-lite"/>
    </source>
</evidence>
<keyword evidence="4" id="KW-1185">Reference proteome</keyword>
<evidence type="ECO:0000313" key="3">
    <source>
        <dbReference type="EMBL" id="MBF6355998.1"/>
    </source>
</evidence>